<dbReference type="EMBL" id="CP001087">
    <property type="protein sequence ID" value="ACN15061.1"/>
    <property type="molecule type" value="Genomic_DNA"/>
</dbReference>
<accession>C0QCI4</accession>
<dbReference type="STRING" id="177437.HRM2_19600"/>
<dbReference type="AlphaFoldDB" id="C0QCI4"/>
<dbReference type="KEGG" id="dat:HRM2_19600"/>
<evidence type="ECO:0000313" key="1">
    <source>
        <dbReference type="EMBL" id="ACN15061.1"/>
    </source>
</evidence>
<reference evidence="1 2" key="1">
    <citation type="journal article" date="2009" name="Environ. Microbiol.">
        <title>Genome sequence of Desulfobacterium autotrophicum HRM2, a marine sulfate reducer oxidizing organic carbon completely to carbon dioxide.</title>
        <authorList>
            <person name="Strittmatter A.W."/>
            <person name="Liesegang H."/>
            <person name="Rabus R."/>
            <person name="Decker I."/>
            <person name="Amann J."/>
            <person name="Andres S."/>
            <person name="Henne A."/>
            <person name="Fricke W.F."/>
            <person name="Martinez-Arias R."/>
            <person name="Bartels D."/>
            <person name="Goesmann A."/>
            <person name="Krause L."/>
            <person name="Puehler A."/>
            <person name="Klenk H.P."/>
            <person name="Richter M."/>
            <person name="Schuler M."/>
            <person name="Gloeckner F.O."/>
            <person name="Meyerdierks A."/>
            <person name="Gottschalk G."/>
            <person name="Amann R."/>
        </authorList>
    </citation>
    <scope>NUCLEOTIDE SEQUENCE [LARGE SCALE GENOMIC DNA]</scope>
    <source>
        <strain evidence="2">ATCC 43914 / DSM 3382 / HRM2</strain>
    </source>
</reference>
<proteinExistence type="predicted"/>
<organism evidence="1 2">
    <name type="scientific">Desulforapulum autotrophicum (strain ATCC 43914 / DSM 3382 / VKM B-1955 / HRM2)</name>
    <name type="common">Desulfobacterium autotrophicum</name>
    <dbReference type="NCBI Taxonomy" id="177437"/>
    <lineage>
        <taxon>Bacteria</taxon>
        <taxon>Pseudomonadati</taxon>
        <taxon>Thermodesulfobacteriota</taxon>
        <taxon>Desulfobacteria</taxon>
        <taxon>Desulfobacterales</taxon>
        <taxon>Desulfobacteraceae</taxon>
        <taxon>Desulforapulum</taxon>
    </lineage>
</organism>
<protein>
    <submittedName>
        <fullName evidence="1">Uncharacterized protein</fullName>
    </submittedName>
</protein>
<evidence type="ECO:0000313" key="2">
    <source>
        <dbReference type="Proteomes" id="UP000000442"/>
    </source>
</evidence>
<gene>
    <name evidence="1" type="ordered locus">HRM2_19600</name>
</gene>
<sequence length="84" mass="9841">MRWISALSSCSSLGVRVDVARRRLRAMRIISWRYSLHVYLFEAIFCVYNSPCVKELNIIWDRKSSQRVKKETNGGARHRETQGP</sequence>
<dbReference type="HOGENOM" id="CLU_2522094_0_0_7"/>
<keyword evidence="2" id="KW-1185">Reference proteome</keyword>
<name>C0QCI4_DESAH</name>
<dbReference type="Proteomes" id="UP000000442">
    <property type="component" value="Chromosome"/>
</dbReference>